<dbReference type="RefSeq" id="WP_344987362.1">
    <property type="nucleotide sequence ID" value="NZ_BAAAXV010000001.1"/>
</dbReference>
<name>A0ABV5SHS3_9ACTN</name>
<dbReference type="EMBL" id="JBHMBW010000076">
    <property type="protein sequence ID" value="MFB9629981.1"/>
    <property type="molecule type" value="Genomic_DNA"/>
</dbReference>
<gene>
    <name evidence="1" type="ORF">ACFFSA_43505</name>
</gene>
<proteinExistence type="predicted"/>
<protein>
    <submittedName>
        <fullName evidence="1">Uncharacterized protein</fullName>
    </submittedName>
</protein>
<evidence type="ECO:0000313" key="1">
    <source>
        <dbReference type="EMBL" id="MFB9629981.1"/>
    </source>
</evidence>
<reference evidence="1 2" key="1">
    <citation type="submission" date="2024-09" db="EMBL/GenBank/DDBJ databases">
        <authorList>
            <person name="Sun Q."/>
            <person name="Mori K."/>
        </authorList>
    </citation>
    <scope>NUCLEOTIDE SEQUENCE [LARGE SCALE GENOMIC DNA]</scope>
    <source>
        <strain evidence="1 2">JCM 3143</strain>
    </source>
</reference>
<organism evidence="1 2">
    <name type="scientific">Nonomuraea helvata</name>
    <dbReference type="NCBI Taxonomy" id="37484"/>
    <lineage>
        <taxon>Bacteria</taxon>
        <taxon>Bacillati</taxon>
        <taxon>Actinomycetota</taxon>
        <taxon>Actinomycetes</taxon>
        <taxon>Streptosporangiales</taxon>
        <taxon>Streptosporangiaceae</taxon>
        <taxon>Nonomuraea</taxon>
    </lineage>
</organism>
<accession>A0ABV5SHS3</accession>
<sequence length="81" mass="7990">MSGSSSAFMGAVPFVDEVGDDVRLGQKGVMACGSVPPVAGYCGALAGSVQDSCIARQTRKQRLSCTGDGVLPLAAAAEAAA</sequence>
<evidence type="ECO:0000313" key="2">
    <source>
        <dbReference type="Proteomes" id="UP001589532"/>
    </source>
</evidence>
<comment type="caution">
    <text evidence="1">The sequence shown here is derived from an EMBL/GenBank/DDBJ whole genome shotgun (WGS) entry which is preliminary data.</text>
</comment>
<dbReference type="Proteomes" id="UP001589532">
    <property type="component" value="Unassembled WGS sequence"/>
</dbReference>
<keyword evidence="2" id="KW-1185">Reference proteome</keyword>